<dbReference type="GO" id="GO:0000150">
    <property type="term" value="F:DNA strand exchange activity"/>
    <property type="evidence" value="ECO:0007669"/>
    <property type="project" value="InterPro"/>
</dbReference>
<dbReference type="EMBL" id="WBVP01000002">
    <property type="protein sequence ID" value="KAB2826158.1"/>
    <property type="molecule type" value="Genomic_DNA"/>
</dbReference>
<dbReference type="Gene3D" id="6.10.250.10">
    <property type="match status" value="1"/>
</dbReference>
<comment type="caution">
    <text evidence="2">The sequence shown here is derived from an EMBL/GenBank/DDBJ whole genome shotgun (WGS) entry which is preliminary data.</text>
</comment>
<proteinExistence type="predicted"/>
<gene>
    <name evidence="2" type="ORF">F8B77_02810</name>
</gene>
<dbReference type="Pfam" id="PF00239">
    <property type="entry name" value="Resolvase"/>
    <property type="match status" value="1"/>
</dbReference>
<dbReference type="InterPro" id="IPR036162">
    <property type="entry name" value="Resolvase-like_N_sf"/>
</dbReference>
<reference evidence="2 3" key="1">
    <citation type="submission" date="2019-09" db="EMBL/GenBank/DDBJ databases">
        <title>Genome of Aliivibrio finisterrensis LMG 23869 (type strain).</title>
        <authorList>
            <person name="Bowman J.P."/>
        </authorList>
    </citation>
    <scope>NUCLEOTIDE SEQUENCE [LARGE SCALE GENOMIC DNA]</scope>
    <source>
        <strain evidence="2 3">LMG 23869</strain>
    </source>
</reference>
<dbReference type="GO" id="GO:0003677">
    <property type="term" value="F:DNA binding"/>
    <property type="evidence" value="ECO:0007669"/>
    <property type="project" value="InterPro"/>
</dbReference>
<dbReference type="Proteomes" id="UP000434870">
    <property type="component" value="Unassembled WGS sequence"/>
</dbReference>
<accession>A0A6N6RWN7</accession>
<organism evidence="2 3">
    <name type="scientific">Aliivibrio finisterrensis</name>
    <dbReference type="NCBI Taxonomy" id="511998"/>
    <lineage>
        <taxon>Bacteria</taxon>
        <taxon>Pseudomonadati</taxon>
        <taxon>Pseudomonadota</taxon>
        <taxon>Gammaproteobacteria</taxon>
        <taxon>Vibrionales</taxon>
        <taxon>Vibrionaceae</taxon>
        <taxon>Aliivibrio</taxon>
    </lineage>
</organism>
<dbReference type="SUPFAM" id="SSF53041">
    <property type="entry name" value="Resolvase-like"/>
    <property type="match status" value="1"/>
</dbReference>
<dbReference type="AlphaFoldDB" id="A0A6N6RWN7"/>
<protein>
    <submittedName>
        <fullName evidence="2">Recombinase family protein</fullName>
    </submittedName>
</protein>
<name>A0A6N6RWN7_9GAMM</name>
<evidence type="ECO:0000313" key="3">
    <source>
        <dbReference type="Proteomes" id="UP000434870"/>
    </source>
</evidence>
<dbReference type="InterPro" id="IPR006119">
    <property type="entry name" value="Resolv_N"/>
</dbReference>
<evidence type="ECO:0000259" key="1">
    <source>
        <dbReference type="PROSITE" id="PS51736"/>
    </source>
</evidence>
<evidence type="ECO:0000313" key="2">
    <source>
        <dbReference type="EMBL" id="KAB2826158.1"/>
    </source>
</evidence>
<sequence length="101" mass="11452">MIHFSRNGDVMKVDRLARNTINALQIADTLSAKSAGLVFHDLGDVDINSDVSRVIYTTISAYAEMERKYILQRCNEGRERAKAKGRRFRIASLPYSVDRCT</sequence>
<feature type="domain" description="Resolvase/invertase-type recombinase catalytic" evidence="1">
    <location>
        <begin position="1"/>
        <end position="85"/>
    </location>
</feature>
<dbReference type="PROSITE" id="PS51736">
    <property type="entry name" value="RECOMBINASES_3"/>
    <property type="match status" value="1"/>
</dbReference>